<dbReference type="Proteomes" id="UP000671862">
    <property type="component" value="Chromosome"/>
</dbReference>
<dbReference type="InterPro" id="IPR016181">
    <property type="entry name" value="Acyl_CoA_acyltransferase"/>
</dbReference>
<gene>
    <name evidence="4" type="ORF">JYK00_03105</name>
</gene>
<proteinExistence type="predicted"/>
<evidence type="ECO:0000313" key="5">
    <source>
        <dbReference type="Proteomes" id="UP000671862"/>
    </source>
</evidence>
<evidence type="ECO:0000259" key="3">
    <source>
        <dbReference type="PROSITE" id="PS51186"/>
    </source>
</evidence>
<accession>A0ABX7S8H0</accession>
<organism evidence="4 5">
    <name type="scientific">Thermosipho ferrireducens</name>
    <dbReference type="NCBI Taxonomy" id="2571116"/>
    <lineage>
        <taxon>Bacteria</taxon>
        <taxon>Thermotogati</taxon>
        <taxon>Thermotogota</taxon>
        <taxon>Thermotogae</taxon>
        <taxon>Thermotogales</taxon>
        <taxon>Fervidobacteriaceae</taxon>
        <taxon>Thermosipho</taxon>
    </lineage>
</organism>
<protein>
    <submittedName>
        <fullName evidence="4">GNAT family N-acetyltransferase</fullName>
    </submittedName>
</protein>
<evidence type="ECO:0000313" key="4">
    <source>
        <dbReference type="EMBL" id="QTA38893.1"/>
    </source>
</evidence>
<feature type="domain" description="N-acetyltransferase" evidence="3">
    <location>
        <begin position="1"/>
        <end position="75"/>
    </location>
</feature>
<dbReference type="RefSeq" id="WP_207567610.1">
    <property type="nucleotide sequence ID" value="NZ_CP071446.1"/>
</dbReference>
<name>A0ABX7S8H0_9BACT</name>
<keyword evidence="2" id="KW-0012">Acyltransferase</keyword>
<dbReference type="InterPro" id="IPR000182">
    <property type="entry name" value="GNAT_dom"/>
</dbReference>
<keyword evidence="5" id="KW-1185">Reference proteome</keyword>
<sequence length="75" mass="8384">MNPHALSALIDEIIISKPYRNRGIGKKLIEAVIKECKKIGCCEIEVSTEKSNINAKNFYKSLGFAEKGVLFEIDL</sequence>
<evidence type="ECO:0000256" key="2">
    <source>
        <dbReference type="ARBA" id="ARBA00023315"/>
    </source>
</evidence>
<dbReference type="PANTHER" id="PTHR42919:SF8">
    <property type="entry name" value="N-ALPHA-ACETYLTRANSFERASE 50"/>
    <property type="match status" value="1"/>
</dbReference>
<dbReference type="PROSITE" id="PS51186">
    <property type="entry name" value="GNAT"/>
    <property type="match status" value="1"/>
</dbReference>
<dbReference type="Gene3D" id="3.40.630.30">
    <property type="match status" value="1"/>
</dbReference>
<dbReference type="SUPFAM" id="SSF55729">
    <property type="entry name" value="Acyl-CoA N-acyltransferases (Nat)"/>
    <property type="match status" value="1"/>
</dbReference>
<evidence type="ECO:0000256" key="1">
    <source>
        <dbReference type="ARBA" id="ARBA00022679"/>
    </source>
</evidence>
<dbReference type="InterPro" id="IPR051556">
    <property type="entry name" value="N-term/lysine_N-AcTrnsfr"/>
</dbReference>
<dbReference type="EMBL" id="CP071446">
    <property type="protein sequence ID" value="QTA38893.1"/>
    <property type="molecule type" value="Genomic_DNA"/>
</dbReference>
<dbReference type="Pfam" id="PF00583">
    <property type="entry name" value="Acetyltransf_1"/>
    <property type="match status" value="1"/>
</dbReference>
<dbReference type="PANTHER" id="PTHR42919">
    <property type="entry name" value="N-ALPHA-ACETYLTRANSFERASE"/>
    <property type="match status" value="1"/>
</dbReference>
<dbReference type="CDD" id="cd04301">
    <property type="entry name" value="NAT_SF"/>
    <property type="match status" value="1"/>
</dbReference>
<reference evidence="4 5" key="1">
    <citation type="submission" date="2021-03" db="EMBL/GenBank/DDBJ databases">
        <title>Thermosipho ferrireducens sp.nov., an anaerobic thermophilic iron-reducing bacterium isolated from a deep-sea hydrothermal sulfide deposits.</title>
        <authorList>
            <person name="Zeng X."/>
            <person name="Chen Y."/>
            <person name="Shao Z."/>
        </authorList>
    </citation>
    <scope>NUCLEOTIDE SEQUENCE [LARGE SCALE GENOMIC DNA]</scope>
    <source>
        <strain evidence="4 5">JL129W03</strain>
    </source>
</reference>
<keyword evidence="1" id="KW-0808">Transferase</keyword>